<comment type="similarity">
    <text evidence="1">Belongs to the protein kinase superfamily. ADCK protein kinase family.</text>
</comment>
<dbReference type="InterPro" id="IPR004147">
    <property type="entry name" value="ABC1_dom"/>
</dbReference>
<evidence type="ECO:0000313" key="4">
    <source>
        <dbReference type="EMBL" id="CAK0784829.1"/>
    </source>
</evidence>
<dbReference type="Proteomes" id="UP001314263">
    <property type="component" value="Unassembled WGS sequence"/>
</dbReference>
<evidence type="ECO:0000259" key="3">
    <source>
        <dbReference type="Pfam" id="PF03109"/>
    </source>
</evidence>
<keyword evidence="5" id="KW-1185">Reference proteome</keyword>
<protein>
    <recommendedName>
        <fullName evidence="3">ABC1 atypical kinase-like domain-containing protein</fullName>
    </recommendedName>
</protein>
<organism evidence="4 5">
    <name type="scientific">Coccomyxa viridis</name>
    <dbReference type="NCBI Taxonomy" id="1274662"/>
    <lineage>
        <taxon>Eukaryota</taxon>
        <taxon>Viridiplantae</taxon>
        <taxon>Chlorophyta</taxon>
        <taxon>core chlorophytes</taxon>
        <taxon>Trebouxiophyceae</taxon>
        <taxon>Trebouxiophyceae incertae sedis</taxon>
        <taxon>Coccomyxaceae</taxon>
        <taxon>Coccomyxa</taxon>
    </lineage>
</organism>
<feature type="domain" description="ABC1 atypical kinase-like" evidence="3">
    <location>
        <begin position="53"/>
        <end position="293"/>
    </location>
</feature>
<dbReference type="GO" id="GO:0016020">
    <property type="term" value="C:membrane"/>
    <property type="evidence" value="ECO:0007669"/>
    <property type="project" value="GOC"/>
</dbReference>
<name>A0AAV1IBW3_9CHLO</name>
<dbReference type="AlphaFoldDB" id="A0AAV1IBW3"/>
<evidence type="ECO:0000313" key="5">
    <source>
        <dbReference type="Proteomes" id="UP001314263"/>
    </source>
</evidence>
<keyword evidence="2" id="KW-0812">Transmembrane</keyword>
<feature type="transmembrane region" description="Helical" evidence="2">
    <location>
        <begin position="483"/>
        <end position="503"/>
    </location>
</feature>
<sequence>MKPEKKSNRQRKTAIWIRENLLALGPTFIKIGQLFSTRSDILAAEYTEELSLLQDRVPAFNSARAVATIEQELGMPLTAAFRTFDREPIAAASLGQVHRAVLHSGEQVVVKVQRPGLQKLFDIDLKPLQRLAQQLDAQEDGRDFSGIYQEYASILRQEIDYISEGRNANRFRRDFADTDWVQSPLVYWGLSTSKILTLEYLPGIKISNVAAMRSAGIDTRLVAKRATEAYLIQLLQTSFLHSDPHPGNIGVDSTGGLIFYDYGMMSEIGTARRGSLLELFYGVYRRDAEAVIAALIDLGIIVPTADAVALRRAISFGLDNLLRKVEQKEAVSEIGEDMFSIALDQPFRFPASFTFVLRAFTTLEGLGRTLDKEYKFAAVAQPYALQLLDLQDAQARQGFALEQVSRAATQAGEAAMAMPGRVQRIDAVLKELQTGDLKLRVRALEVERAARRSSILQEATISAIGAGTLANVGSQLAMNGQRAAAGILLVGSAAFGVLIWRSFRRVKRIDKFEKGMRS</sequence>
<dbReference type="InterPro" id="IPR050154">
    <property type="entry name" value="UbiB_kinase"/>
</dbReference>
<gene>
    <name evidence="4" type="ORF">CVIRNUC_008034</name>
</gene>
<evidence type="ECO:0000256" key="2">
    <source>
        <dbReference type="SAM" id="Phobius"/>
    </source>
</evidence>
<keyword evidence="2" id="KW-1133">Transmembrane helix</keyword>
<evidence type="ECO:0000256" key="1">
    <source>
        <dbReference type="ARBA" id="ARBA00009670"/>
    </source>
</evidence>
<accession>A0AAV1IBW3</accession>
<dbReference type="Pfam" id="PF03109">
    <property type="entry name" value="ABC1"/>
    <property type="match status" value="1"/>
</dbReference>
<proteinExistence type="inferred from homology"/>
<dbReference type="GO" id="GO:1901031">
    <property type="term" value="P:regulation of response to reactive oxygen species"/>
    <property type="evidence" value="ECO:0007669"/>
    <property type="project" value="TreeGrafter"/>
</dbReference>
<reference evidence="4 5" key="1">
    <citation type="submission" date="2023-10" db="EMBL/GenBank/DDBJ databases">
        <authorList>
            <person name="Maclean D."/>
            <person name="Macfadyen A."/>
        </authorList>
    </citation>
    <scope>NUCLEOTIDE SEQUENCE [LARGE SCALE GENOMIC DNA]</scope>
</reference>
<dbReference type="PANTHER" id="PTHR10566:SF113">
    <property type="entry name" value="PROTEIN ACTIVITY OF BC1 COMPLEX KINASE 7, CHLOROPLASTIC"/>
    <property type="match status" value="1"/>
</dbReference>
<dbReference type="EMBL" id="CAUYUE010000011">
    <property type="protein sequence ID" value="CAK0784829.1"/>
    <property type="molecule type" value="Genomic_DNA"/>
</dbReference>
<dbReference type="SUPFAM" id="SSF56112">
    <property type="entry name" value="Protein kinase-like (PK-like)"/>
    <property type="match status" value="1"/>
</dbReference>
<dbReference type="PANTHER" id="PTHR10566">
    <property type="entry name" value="CHAPERONE-ACTIVITY OF BC1 COMPLEX CABC1 -RELATED"/>
    <property type="match status" value="1"/>
</dbReference>
<dbReference type="GO" id="GO:0046467">
    <property type="term" value="P:membrane lipid biosynthetic process"/>
    <property type="evidence" value="ECO:0007669"/>
    <property type="project" value="TreeGrafter"/>
</dbReference>
<dbReference type="InterPro" id="IPR011009">
    <property type="entry name" value="Kinase-like_dom_sf"/>
</dbReference>
<comment type="caution">
    <text evidence="4">The sequence shown here is derived from an EMBL/GenBank/DDBJ whole genome shotgun (WGS) entry which is preliminary data.</text>
</comment>
<dbReference type="CDD" id="cd05121">
    <property type="entry name" value="ABC1_ADCK3-like"/>
    <property type="match status" value="1"/>
</dbReference>
<keyword evidence="2" id="KW-0472">Membrane</keyword>